<keyword evidence="1" id="KW-1133">Transmembrane helix</keyword>
<sequence length="328" mass="35096">MEGTLSSSLLCLLCCLLGAGTIQEVLGDQSTPATVLPSLPASTVPVGTEGAAATSDPEKSTLMVEQAKSVPTNYSHPMDHNLVTEKPTPAGPAFDTSLLPEEPVTLTHDLGQPSPTMKPDVNVSGDSMVTVDGTLLQRNQSAEYHERTPNASVPEGSTASSTTLLDTKRMTANLGSTQEMATAFRTSGLPDPKLASNTEMAPSTATDHHLSYTVSTALHSTRTPAGISKDAVPWAFGPTSIQQEKPAVVDVGDIDTDTSAASWRSSPWARMDPLMLVVIAIFVIMLGVLALVGFLRYKQRRNQTEFRRLQDLPMDDMMEDTPLSMYSY</sequence>
<dbReference type="Proteomes" id="UP000515156">
    <property type="component" value="Chromosome 6"/>
</dbReference>
<evidence type="ECO:0000313" key="3">
    <source>
        <dbReference type="Proteomes" id="UP000515156"/>
    </source>
</evidence>
<dbReference type="AlphaFoldDB" id="A0A6P7Y5Q0"/>
<organism evidence="3 4">
    <name type="scientific">Microcaecilia unicolor</name>
    <dbReference type="NCBI Taxonomy" id="1415580"/>
    <lineage>
        <taxon>Eukaryota</taxon>
        <taxon>Metazoa</taxon>
        <taxon>Chordata</taxon>
        <taxon>Craniata</taxon>
        <taxon>Vertebrata</taxon>
        <taxon>Euteleostomi</taxon>
        <taxon>Amphibia</taxon>
        <taxon>Gymnophiona</taxon>
        <taxon>Siphonopidae</taxon>
        <taxon>Microcaecilia</taxon>
    </lineage>
</organism>
<dbReference type="GeneID" id="115472655"/>
<keyword evidence="3" id="KW-1185">Reference proteome</keyword>
<evidence type="ECO:0000256" key="1">
    <source>
        <dbReference type="SAM" id="Phobius"/>
    </source>
</evidence>
<accession>A0A6P7Y5Q0</accession>
<keyword evidence="2" id="KW-0732">Signal</keyword>
<keyword evidence="1" id="KW-0472">Membrane</keyword>
<name>A0A6P7Y5Q0_9AMPH</name>
<evidence type="ECO:0000256" key="2">
    <source>
        <dbReference type="SAM" id="SignalP"/>
    </source>
</evidence>
<keyword evidence="1" id="KW-0812">Transmembrane</keyword>
<dbReference type="KEGG" id="muo:115472655"/>
<dbReference type="InParanoid" id="A0A6P7Y5Q0"/>
<reference evidence="4" key="1">
    <citation type="submission" date="2025-08" db="UniProtKB">
        <authorList>
            <consortium name="RefSeq"/>
        </authorList>
    </citation>
    <scope>IDENTIFICATION</scope>
</reference>
<feature type="transmembrane region" description="Helical" evidence="1">
    <location>
        <begin position="274"/>
        <end position="297"/>
    </location>
</feature>
<gene>
    <name evidence="4" type="primary">LOC115472655</name>
</gene>
<feature type="signal peptide" evidence="2">
    <location>
        <begin position="1"/>
        <end position="27"/>
    </location>
</feature>
<dbReference type="OrthoDB" id="8964578at2759"/>
<dbReference type="RefSeq" id="XP_030062852.1">
    <property type="nucleotide sequence ID" value="XM_030206992.1"/>
</dbReference>
<proteinExistence type="predicted"/>
<protein>
    <submittedName>
        <fullName evidence="4">Uncharacterized protein LOC115472655 isoform X1</fullName>
    </submittedName>
</protein>
<evidence type="ECO:0000313" key="4">
    <source>
        <dbReference type="RefSeq" id="XP_030062852.1"/>
    </source>
</evidence>
<feature type="chain" id="PRO_5027804568" evidence="2">
    <location>
        <begin position="28"/>
        <end position="328"/>
    </location>
</feature>